<keyword evidence="2" id="KW-1133">Transmembrane helix</keyword>
<evidence type="ECO:0000313" key="3">
    <source>
        <dbReference type="EMBL" id="MFD2170827.1"/>
    </source>
</evidence>
<keyword evidence="4" id="KW-1185">Reference proteome</keyword>
<reference evidence="4" key="1">
    <citation type="journal article" date="2019" name="Int. J. Syst. Evol. Microbiol.">
        <title>The Global Catalogue of Microorganisms (GCM) 10K type strain sequencing project: providing services to taxonomists for standard genome sequencing and annotation.</title>
        <authorList>
            <consortium name="The Broad Institute Genomics Platform"/>
            <consortium name="The Broad Institute Genome Sequencing Center for Infectious Disease"/>
            <person name="Wu L."/>
            <person name="Ma J."/>
        </authorList>
    </citation>
    <scope>NUCLEOTIDE SEQUENCE [LARGE SCALE GENOMIC DNA]</scope>
    <source>
        <strain evidence="4">CGMCC 1.13574</strain>
    </source>
</reference>
<comment type="caution">
    <text evidence="3">The sequence shown here is derived from an EMBL/GenBank/DDBJ whole genome shotgun (WGS) entry which is preliminary data.</text>
</comment>
<dbReference type="EMBL" id="JBHUIO010000008">
    <property type="protein sequence ID" value="MFD2170827.1"/>
    <property type="molecule type" value="Genomic_DNA"/>
</dbReference>
<protein>
    <submittedName>
        <fullName evidence="3">Septum formation initiator family protein</fullName>
    </submittedName>
</protein>
<keyword evidence="2" id="KW-0812">Transmembrane</keyword>
<dbReference type="Pfam" id="PF04977">
    <property type="entry name" value="DivIC"/>
    <property type="match status" value="1"/>
</dbReference>
<feature type="transmembrane region" description="Helical" evidence="2">
    <location>
        <begin position="42"/>
        <end position="63"/>
    </location>
</feature>
<organism evidence="3 4">
    <name type="scientific">Tumebacillus lipolyticus</name>
    <dbReference type="NCBI Taxonomy" id="1280370"/>
    <lineage>
        <taxon>Bacteria</taxon>
        <taxon>Bacillati</taxon>
        <taxon>Bacillota</taxon>
        <taxon>Bacilli</taxon>
        <taxon>Bacillales</taxon>
        <taxon>Alicyclobacillaceae</taxon>
        <taxon>Tumebacillus</taxon>
    </lineage>
</organism>
<dbReference type="RefSeq" id="WP_386047148.1">
    <property type="nucleotide sequence ID" value="NZ_JBHUIO010000008.1"/>
</dbReference>
<dbReference type="InterPro" id="IPR007060">
    <property type="entry name" value="FtsL/DivIC"/>
</dbReference>
<sequence length="128" mass="14473">MSMYRDNLARPLPKQQETVQVKPKTGVAPRSERSKQEAKEKLKWLGTILVCIVVALGLVSRYASMVDINYAVEKQKGELQTLKDEQLKLEQQMLELESPERIKGYASNKLGMKMVGDDNLILLPGSRN</sequence>
<keyword evidence="2" id="KW-0472">Membrane</keyword>
<evidence type="ECO:0000313" key="4">
    <source>
        <dbReference type="Proteomes" id="UP001597343"/>
    </source>
</evidence>
<dbReference type="Proteomes" id="UP001597343">
    <property type="component" value="Unassembled WGS sequence"/>
</dbReference>
<name>A0ABW4ZY07_9BACL</name>
<proteinExistence type="predicted"/>
<feature type="region of interest" description="Disordered" evidence="1">
    <location>
        <begin position="1"/>
        <end position="36"/>
    </location>
</feature>
<evidence type="ECO:0000256" key="2">
    <source>
        <dbReference type="SAM" id="Phobius"/>
    </source>
</evidence>
<accession>A0ABW4ZY07</accession>
<gene>
    <name evidence="3" type="ORF">ACFSOY_12625</name>
</gene>
<evidence type="ECO:0000256" key="1">
    <source>
        <dbReference type="SAM" id="MobiDB-lite"/>
    </source>
</evidence>